<comment type="caution">
    <text evidence="3">The sequence shown here is derived from an EMBL/GenBank/DDBJ whole genome shotgun (WGS) entry which is preliminary data.</text>
</comment>
<keyword evidence="2" id="KW-1133">Transmembrane helix</keyword>
<feature type="transmembrane region" description="Helical" evidence="2">
    <location>
        <begin position="160"/>
        <end position="185"/>
    </location>
</feature>
<keyword evidence="2" id="KW-0472">Membrane</keyword>
<keyword evidence="4" id="KW-1185">Reference proteome</keyword>
<dbReference type="EMBL" id="WJIF01000012">
    <property type="protein sequence ID" value="MRG61430.1"/>
    <property type="molecule type" value="Genomic_DNA"/>
</dbReference>
<protein>
    <submittedName>
        <fullName evidence="3">Cell wall protein</fullName>
    </submittedName>
</protein>
<gene>
    <name evidence="3" type="ORF">GE115_16355</name>
</gene>
<sequence>MAPSLTGSLATGVCEADVPWIFYDVVLTDPDGQATSRLVTLTLSDGTNSHVIELGELDEDGTLSGQALWPGASVDGEGNPTGWPGWEQTADGTWVETDDNFAWTRNVSSAVLAVNPDLPLTLAYPPATPNCLTGPGGGEGDDGSTPAAAGQGAGLASTGFAGGTIAIVAGIIVLAGAAFLVIAAIRRKKKA</sequence>
<organism evidence="3 4">
    <name type="scientific">Agromyces agglutinans</name>
    <dbReference type="NCBI Taxonomy" id="2662258"/>
    <lineage>
        <taxon>Bacteria</taxon>
        <taxon>Bacillati</taxon>
        <taxon>Actinomycetota</taxon>
        <taxon>Actinomycetes</taxon>
        <taxon>Micrococcales</taxon>
        <taxon>Microbacteriaceae</taxon>
        <taxon>Agromyces</taxon>
    </lineage>
</organism>
<evidence type="ECO:0000256" key="2">
    <source>
        <dbReference type="SAM" id="Phobius"/>
    </source>
</evidence>
<reference evidence="3 4" key="1">
    <citation type="submission" date="2019-10" db="EMBL/GenBank/DDBJ databases">
        <authorList>
            <person name="Nie G."/>
            <person name="Ming H."/>
            <person name="Yi B."/>
        </authorList>
    </citation>
    <scope>NUCLEOTIDE SEQUENCE [LARGE SCALE GENOMIC DNA]</scope>
    <source>
        <strain evidence="3 4">CFH 90414</strain>
    </source>
</reference>
<evidence type="ECO:0000313" key="4">
    <source>
        <dbReference type="Proteomes" id="UP000431080"/>
    </source>
</evidence>
<dbReference type="Proteomes" id="UP000431080">
    <property type="component" value="Unassembled WGS sequence"/>
</dbReference>
<feature type="region of interest" description="Disordered" evidence="1">
    <location>
        <begin position="131"/>
        <end position="150"/>
    </location>
</feature>
<proteinExistence type="predicted"/>
<evidence type="ECO:0000313" key="3">
    <source>
        <dbReference type="EMBL" id="MRG61430.1"/>
    </source>
</evidence>
<keyword evidence="2" id="KW-0812">Transmembrane</keyword>
<accession>A0A6I2FFE3</accession>
<name>A0A6I2FFE3_9MICO</name>
<dbReference type="AlphaFoldDB" id="A0A6I2FFE3"/>
<evidence type="ECO:0000256" key="1">
    <source>
        <dbReference type="SAM" id="MobiDB-lite"/>
    </source>
</evidence>